<feature type="transmembrane region" description="Helical" evidence="5">
    <location>
        <begin position="401"/>
        <end position="421"/>
    </location>
</feature>
<dbReference type="RefSeq" id="WP_317833396.1">
    <property type="nucleotide sequence ID" value="NZ_CP136920.1"/>
</dbReference>
<feature type="transmembrane region" description="Helical" evidence="5">
    <location>
        <begin position="73"/>
        <end position="97"/>
    </location>
</feature>
<dbReference type="GO" id="GO:0016874">
    <property type="term" value="F:ligase activity"/>
    <property type="evidence" value="ECO:0007669"/>
    <property type="project" value="UniProtKB-KW"/>
</dbReference>
<dbReference type="InterPro" id="IPR051533">
    <property type="entry name" value="WaaL-like"/>
</dbReference>
<dbReference type="EMBL" id="CP136920">
    <property type="protein sequence ID" value="WOO41053.1"/>
    <property type="molecule type" value="Genomic_DNA"/>
</dbReference>
<name>A0AAQ3LCI8_9BACT</name>
<dbReference type="PANTHER" id="PTHR37422">
    <property type="entry name" value="TEICHURONIC ACID BIOSYNTHESIS PROTEIN TUAE"/>
    <property type="match status" value="1"/>
</dbReference>
<dbReference type="Proteomes" id="UP001304300">
    <property type="component" value="Chromosome"/>
</dbReference>
<dbReference type="GO" id="GO:0016020">
    <property type="term" value="C:membrane"/>
    <property type="evidence" value="ECO:0007669"/>
    <property type="project" value="UniProtKB-SubCell"/>
</dbReference>
<evidence type="ECO:0000259" key="6">
    <source>
        <dbReference type="Pfam" id="PF04932"/>
    </source>
</evidence>
<dbReference type="KEGG" id="puo:RZN69_20735"/>
<gene>
    <name evidence="7" type="ORF">RZN69_20735</name>
</gene>
<dbReference type="InterPro" id="IPR007016">
    <property type="entry name" value="O-antigen_ligase-rel_domated"/>
</dbReference>
<keyword evidence="7" id="KW-0436">Ligase</keyword>
<dbReference type="AlphaFoldDB" id="A0AAQ3LCI8"/>
<comment type="subcellular location">
    <subcellularLocation>
        <location evidence="1">Membrane</location>
        <topology evidence="1">Multi-pass membrane protein</topology>
    </subcellularLocation>
</comment>
<feature type="transmembrane region" description="Helical" evidence="5">
    <location>
        <begin position="286"/>
        <end position="307"/>
    </location>
</feature>
<evidence type="ECO:0000256" key="4">
    <source>
        <dbReference type="ARBA" id="ARBA00023136"/>
    </source>
</evidence>
<feature type="transmembrane region" description="Helical" evidence="5">
    <location>
        <begin position="202"/>
        <end position="220"/>
    </location>
</feature>
<dbReference type="PANTHER" id="PTHR37422:SF13">
    <property type="entry name" value="LIPOPOLYSACCHARIDE BIOSYNTHESIS PROTEIN PA4999-RELATED"/>
    <property type="match status" value="1"/>
</dbReference>
<feature type="transmembrane region" description="Helical" evidence="5">
    <location>
        <begin position="130"/>
        <end position="149"/>
    </location>
</feature>
<feature type="transmembrane region" description="Helical" evidence="5">
    <location>
        <begin position="232"/>
        <end position="250"/>
    </location>
</feature>
<evidence type="ECO:0000256" key="5">
    <source>
        <dbReference type="SAM" id="Phobius"/>
    </source>
</evidence>
<keyword evidence="3 5" id="KW-1133">Transmembrane helix</keyword>
<protein>
    <submittedName>
        <fullName evidence="7">O-antigen ligase family protein</fullName>
    </submittedName>
</protein>
<sequence>MFEEEYPSPGLHSQSEQYVLLQLTAMGLCASWALGGMLGWVSGYLACLGALTPIIIEGHRRHGLFNIKRPRRMVALALTPVWVAIIVFLTGLFFISIHEITIGDIELLTLVQTPWWAPSNVASQSGWLTMLYQVAIYTSAVGLIFVALTTTLVRRLLIILTTSASLIALIGFIQLYSGTNKLLWSLSTYSEFFAIFPHSEQYAGFALLWSLAFLGLLLHLRRQKKTDGLVEKWGLIMFVGWGILTVSVFVSGTLLHWGLLVAGIGWCITTEGAFATNNGAKKSGAFAAILGILIAITGIVFIAANVAGSENVNGLTSERQSIIWQDSWKLFLEKPIFGWGVGSFLTIIAFKQEVDFGQNLLTPHSDLLHLMVEQGVIGVVIWLAPPVILLIIFLKKETKRLLSAHLWTAAIMIGVLALFSFPLQNPATAWSLWFIIGAAHVWTKVQRKDPAIALKSDVVFDESEMRSVPKLDKPLGKTRSRIEERRKYWND</sequence>
<feature type="domain" description="O-antigen ligase-related" evidence="6">
    <location>
        <begin position="243"/>
        <end position="383"/>
    </location>
</feature>
<proteinExistence type="predicted"/>
<feature type="transmembrane region" description="Helical" evidence="5">
    <location>
        <begin position="20"/>
        <end position="52"/>
    </location>
</feature>
<evidence type="ECO:0000313" key="7">
    <source>
        <dbReference type="EMBL" id="WOO41053.1"/>
    </source>
</evidence>
<evidence type="ECO:0000313" key="8">
    <source>
        <dbReference type="Proteomes" id="UP001304300"/>
    </source>
</evidence>
<feature type="transmembrane region" description="Helical" evidence="5">
    <location>
        <begin position="427"/>
        <end position="445"/>
    </location>
</feature>
<reference evidence="7 8" key="1">
    <citation type="submission" date="2023-10" db="EMBL/GenBank/DDBJ databases">
        <title>Rubellicoccus peritrichatus gen. nov., sp. nov., isolated from an algae of coral reef tank.</title>
        <authorList>
            <person name="Luo J."/>
        </authorList>
    </citation>
    <scope>NUCLEOTIDE SEQUENCE [LARGE SCALE GENOMIC DNA]</scope>
    <source>
        <strain evidence="7 8">CR14</strain>
    </source>
</reference>
<accession>A0AAQ3LCI8</accession>
<keyword evidence="8" id="KW-1185">Reference proteome</keyword>
<feature type="transmembrane region" description="Helical" evidence="5">
    <location>
        <begin position="375"/>
        <end position="394"/>
    </location>
</feature>
<evidence type="ECO:0000256" key="1">
    <source>
        <dbReference type="ARBA" id="ARBA00004141"/>
    </source>
</evidence>
<keyword evidence="2 5" id="KW-0812">Transmembrane</keyword>
<keyword evidence="4 5" id="KW-0472">Membrane</keyword>
<dbReference type="Pfam" id="PF04932">
    <property type="entry name" value="Wzy_C"/>
    <property type="match status" value="1"/>
</dbReference>
<evidence type="ECO:0000256" key="2">
    <source>
        <dbReference type="ARBA" id="ARBA00022692"/>
    </source>
</evidence>
<feature type="transmembrane region" description="Helical" evidence="5">
    <location>
        <begin position="156"/>
        <end position="176"/>
    </location>
</feature>
<organism evidence="7 8">
    <name type="scientific">Rubellicoccus peritrichatus</name>
    <dbReference type="NCBI Taxonomy" id="3080537"/>
    <lineage>
        <taxon>Bacteria</taxon>
        <taxon>Pseudomonadati</taxon>
        <taxon>Verrucomicrobiota</taxon>
        <taxon>Opitutia</taxon>
        <taxon>Puniceicoccales</taxon>
        <taxon>Cerasicoccaceae</taxon>
        <taxon>Rubellicoccus</taxon>
    </lineage>
</organism>
<evidence type="ECO:0000256" key="3">
    <source>
        <dbReference type="ARBA" id="ARBA00022989"/>
    </source>
</evidence>